<keyword evidence="5 6" id="KW-0503">Monooxygenase</keyword>
<dbReference type="EC" id="1.13.12.16" evidence="6"/>
<dbReference type="InterPro" id="IPR004136">
    <property type="entry name" value="NMO"/>
</dbReference>
<dbReference type="SUPFAM" id="SSF51412">
    <property type="entry name" value="Inosine monophosphate dehydrogenase (IMPDH)"/>
    <property type="match status" value="1"/>
</dbReference>
<gene>
    <name evidence="6" type="ORF">GGQ86_003157</name>
</gene>
<dbReference type="RefSeq" id="WP_281808172.1">
    <property type="nucleotide sequence ID" value="NZ_BSDO01000004.1"/>
</dbReference>
<protein>
    <submittedName>
        <fullName evidence="6">Nitronate monooxygenase</fullName>
        <ecNumber evidence="6">1.13.12.16</ecNumber>
    </submittedName>
</protein>
<dbReference type="Proteomes" id="UP001245370">
    <property type="component" value="Unassembled WGS sequence"/>
</dbReference>
<comment type="caution">
    <text evidence="6">The sequence shown here is derived from an EMBL/GenBank/DDBJ whole genome shotgun (WGS) entry which is preliminary data.</text>
</comment>
<name>A0ABU1KJF0_XANFL</name>
<sequence>MPLPAAFEGRLKIPAVSAPMFLTSGPDLVVEVSRSGMVGTFPALNARTSEGFRDWVREIKARLAAVEDAAPFGVNLIVHKSNPRVEADLAICVEEKVPLVITSLGAVPDLVKAVHSYGGVVFHDVISRRHAEKAAEAGVDGIIAVSAGAGGHAGQISPFALVTEIRQVFAGTILMAGAINTGAQILAARAAGADLAYMGTRFIATREAMVQQEFKDMILSSAAADILYTPAISGVNANFLKPSIRAAGLDPDNLQGHAKLDMSNEAKAWKTVWSAGQGVGGIADLPGAAELCARLGDEYRAALKALCSDAFAGA</sequence>
<dbReference type="EMBL" id="JAVDPY010000005">
    <property type="protein sequence ID" value="MDR6334675.1"/>
    <property type="molecule type" value="Genomic_DNA"/>
</dbReference>
<keyword evidence="2" id="KW-0285">Flavoprotein</keyword>
<evidence type="ECO:0000313" key="6">
    <source>
        <dbReference type="EMBL" id="MDR6334675.1"/>
    </source>
</evidence>
<keyword evidence="7" id="KW-1185">Reference proteome</keyword>
<dbReference type="InterPro" id="IPR013785">
    <property type="entry name" value="Aldolase_TIM"/>
</dbReference>
<evidence type="ECO:0000313" key="7">
    <source>
        <dbReference type="Proteomes" id="UP001245370"/>
    </source>
</evidence>
<dbReference type="CDD" id="cd04730">
    <property type="entry name" value="NPD_like"/>
    <property type="match status" value="1"/>
</dbReference>
<dbReference type="PANTHER" id="PTHR42747">
    <property type="entry name" value="NITRONATE MONOOXYGENASE-RELATED"/>
    <property type="match status" value="1"/>
</dbReference>
<comment type="similarity">
    <text evidence="1">Belongs to the nitronate monooxygenase family. NMO class I subfamily.</text>
</comment>
<keyword evidence="4 6" id="KW-0560">Oxidoreductase</keyword>
<keyword evidence="3" id="KW-0288">FMN</keyword>
<proteinExistence type="inferred from homology"/>
<dbReference type="Pfam" id="PF03060">
    <property type="entry name" value="NMO"/>
    <property type="match status" value="1"/>
</dbReference>
<dbReference type="GO" id="GO:0018580">
    <property type="term" value="F:nitronate monooxygenase activity"/>
    <property type="evidence" value="ECO:0007669"/>
    <property type="project" value="UniProtKB-EC"/>
</dbReference>
<dbReference type="GeneID" id="95763765"/>
<organism evidence="6 7">
    <name type="scientific">Xanthobacter flavus</name>
    <dbReference type="NCBI Taxonomy" id="281"/>
    <lineage>
        <taxon>Bacteria</taxon>
        <taxon>Pseudomonadati</taxon>
        <taxon>Pseudomonadota</taxon>
        <taxon>Alphaproteobacteria</taxon>
        <taxon>Hyphomicrobiales</taxon>
        <taxon>Xanthobacteraceae</taxon>
        <taxon>Xanthobacter</taxon>
    </lineage>
</organism>
<dbReference type="Gene3D" id="3.20.20.70">
    <property type="entry name" value="Aldolase class I"/>
    <property type="match status" value="1"/>
</dbReference>
<evidence type="ECO:0000256" key="4">
    <source>
        <dbReference type="ARBA" id="ARBA00023002"/>
    </source>
</evidence>
<evidence type="ECO:0000256" key="5">
    <source>
        <dbReference type="ARBA" id="ARBA00023033"/>
    </source>
</evidence>
<evidence type="ECO:0000256" key="2">
    <source>
        <dbReference type="ARBA" id="ARBA00022630"/>
    </source>
</evidence>
<accession>A0ABU1KJF0</accession>
<evidence type="ECO:0000256" key="1">
    <source>
        <dbReference type="ARBA" id="ARBA00009881"/>
    </source>
</evidence>
<evidence type="ECO:0000256" key="3">
    <source>
        <dbReference type="ARBA" id="ARBA00022643"/>
    </source>
</evidence>
<dbReference type="PANTHER" id="PTHR42747:SF4">
    <property type="entry name" value="BLR1330 PROTEIN"/>
    <property type="match status" value="1"/>
</dbReference>
<reference evidence="6 7" key="1">
    <citation type="submission" date="2023-07" db="EMBL/GenBank/DDBJ databases">
        <title>Genomic Encyclopedia of Type Strains, Phase IV (KMG-IV): sequencing the most valuable type-strain genomes for metagenomic binning, comparative biology and taxonomic classification.</title>
        <authorList>
            <person name="Goeker M."/>
        </authorList>
    </citation>
    <scope>NUCLEOTIDE SEQUENCE [LARGE SCALE GENOMIC DNA]</scope>
    <source>
        <strain evidence="6 7">DSM 338</strain>
    </source>
</reference>